<organism evidence="2 3">
    <name type="scientific">Moelleriella libera RCEF 2490</name>
    <dbReference type="NCBI Taxonomy" id="1081109"/>
    <lineage>
        <taxon>Eukaryota</taxon>
        <taxon>Fungi</taxon>
        <taxon>Dikarya</taxon>
        <taxon>Ascomycota</taxon>
        <taxon>Pezizomycotina</taxon>
        <taxon>Sordariomycetes</taxon>
        <taxon>Hypocreomycetidae</taxon>
        <taxon>Hypocreales</taxon>
        <taxon>Clavicipitaceae</taxon>
        <taxon>Moelleriella</taxon>
    </lineage>
</organism>
<protein>
    <submittedName>
        <fullName evidence="2">Uncharacterized protein</fullName>
    </submittedName>
</protein>
<dbReference type="AlphaFoldDB" id="A0A166UD01"/>
<reference evidence="2 3" key="1">
    <citation type="journal article" date="2016" name="Genome Biol. Evol.">
        <title>Divergent and convergent evolution of fungal pathogenicity.</title>
        <authorList>
            <person name="Shang Y."/>
            <person name="Xiao G."/>
            <person name="Zheng P."/>
            <person name="Cen K."/>
            <person name="Zhan S."/>
            <person name="Wang C."/>
        </authorList>
    </citation>
    <scope>NUCLEOTIDE SEQUENCE [LARGE SCALE GENOMIC DNA]</scope>
    <source>
        <strain evidence="2 3">RCEF 2490</strain>
    </source>
</reference>
<dbReference type="EMBL" id="AZGY01000002">
    <property type="protein sequence ID" value="OAA32358.1"/>
    <property type="molecule type" value="Genomic_DNA"/>
</dbReference>
<keyword evidence="3" id="KW-1185">Reference proteome</keyword>
<gene>
    <name evidence="2" type="ORF">AAL_01690</name>
</gene>
<evidence type="ECO:0000313" key="3">
    <source>
        <dbReference type="Proteomes" id="UP000078544"/>
    </source>
</evidence>
<evidence type="ECO:0000313" key="2">
    <source>
        <dbReference type="EMBL" id="OAA32358.1"/>
    </source>
</evidence>
<feature type="compositionally biased region" description="Gly residues" evidence="1">
    <location>
        <begin position="69"/>
        <end position="79"/>
    </location>
</feature>
<name>A0A166UD01_9HYPO</name>
<dbReference type="Proteomes" id="UP000078544">
    <property type="component" value="Unassembled WGS sequence"/>
</dbReference>
<proteinExistence type="predicted"/>
<sequence>MVDWTGKRKREQRENDSGRWAHVRTIICIREQHGGSSAVKEKGSAWTAAAAGRVAAVRQGVARKQDTVGLGGAEKGGSPGAFPPKASRTASHVSPIRTGG</sequence>
<feature type="region of interest" description="Disordered" evidence="1">
    <location>
        <begin position="67"/>
        <end position="100"/>
    </location>
</feature>
<accession>A0A166UD01</accession>
<evidence type="ECO:0000256" key="1">
    <source>
        <dbReference type="SAM" id="MobiDB-lite"/>
    </source>
</evidence>
<comment type="caution">
    <text evidence="2">The sequence shown here is derived from an EMBL/GenBank/DDBJ whole genome shotgun (WGS) entry which is preliminary data.</text>
</comment>